<evidence type="ECO:0000256" key="1">
    <source>
        <dbReference type="SAM" id="Phobius"/>
    </source>
</evidence>
<reference evidence="2 4" key="1">
    <citation type="journal article" date="2008" name="Science">
        <title>The Physcomitrella genome reveals evolutionary insights into the conquest of land by plants.</title>
        <authorList>
            <person name="Rensing S."/>
            <person name="Lang D."/>
            <person name="Zimmer A."/>
            <person name="Terry A."/>
            <person name="Salamov A."/>
            <person name="Shapiro H."/>
            <person name="Nishiyama T."/>
            <person name="Perroud P.-F."/>
            <person name="Lindquist E."/>
            <person name="Kamisugi Y."/>
            <person name="Tanahashi T."/>
            <person name="Sakakibara K."/>
            <person name="Fujita T."/>
            <person name="Oishi K."/>
            <person name="Shin-I T."/>
            <person name="Kuroki Y."/>
            <person name="Toyoda A."/>
            <person name="Suzuki Y."/>
            <person name="Hashimoto A."/>
            <person name="Yamaguchi K."/>
            <person name="Sugano A."/>
            <person name="Kohara Y."/>
            <person name="Fujiyama A."/>
            <person name="Anterola A."/>
            <person name="Aoki S."/>
            <person name="Ashton N."/>
            <person name="Barbazuk W.B."/>
            <person name="Barker E."/>
            <person name="Bennetzen J."/>
            <person name="Bezanilla M."/>
            <person name="Blankenship R."/>
            <person name="Cho S.H."/>
            <person name="Dutcher S."/>
            <person name="Estelle M."/>
            <person name="Fawcett J.A."/>
            <person name="Gundlach H."/>
            <person name="Hanada K."/>
            <person name="Heyl A."/>
            <person name="Hicks K.A."/>
            <person name="Hugh J."/>
            <person name="Lohr M."/>
            <person name="Mayer K."/>
            <person name="Melkozernov A."/>
            <person name="Murata T."/>
            <person name="Nelson D."/>
            <person name="Pils B."/>
            <person name="Prigge M."/>
            <person name="Reiss B."/>
            <person name="Renner T."/>
            <person name="Rombauts S."/>
            <person name="Rushton P."/>
            <person name="Sanderfoot A."/>
            <person name="Schween G."/>
            <person name="Shiu S.-H."/>
            <person name="Stueber K."/>
            <person name="Theodoulou F.L."/>
            <person name="Tu H."/>
            <person name="Van de Peer Y."/>
            <person name="Verrier P.J."/>
            <person name="Waters E."/>
            <person name="Wood A."/>
            <person name="Yang L."/>
            <person name="Cove D."/>
            <person name="Cuming A."/>
            <person name="Hasebe M."/>
            <person name="Lucas S."/>
            <person name="Mishler D.B."/>
            <person name="Reski R."/>
            <person name="Grigoriev I."/>
            <person name="Quatrano R.S."/>
            <person name="Boore J.L."/>
        </authorList>
    </citation>
    <scope>NUCLEOTIDE SEQUENCE [LARGE SCALE GENOMIC DNA]</scope>
    <source>
        <strain evidence="3 4">cv. Gransden 2004</strain>
    </source>
</reference>
<keyword evidence="1" id="KW-0812">Transmembrane</keyword>
<sequence>MAWPDLEQRQLRLLQCFHRSPSPEVVETTFVGYVLLLVSSCIVCGLSSPGNVRSLGSVKAIRGSFISCCSCLEVCLCSWM</sequence>
<evidence type="ECO:0000313" key="3">
    <source>
        <dbReference type="EnsemblPlants" id="PAC:32901687.CDS.1"/>
    </source>
</evidence>
<reference evidence="3" key="3">
    <citation type="submission" date="2020-12" db="UniProtKB">
        <authorList>
            <consortium name="EnsemblPlants"/>
        </authorList>
    </citation>
    <scope>IDENTIFICATION</scope>
</reference>
<keyword evidence="1" id="KW-0472">Membrane</keyword>
<keyword evidence="1" id="KW-1133">Transmembrane helix</keyword>
<dbReference type="EnsemblPlants" id="Pp3c10_20800V3.1">
    <property type="protein sequence ID" value="PAC:32901687.CDS.1"/>
    <property type="gene ID" value="Pp3c10_20800"/>
</dbReference>
<dbReference type="AlphaFoldDB" id="A0A2K1JZW5"/>
<dbReference type="EnsemblPlants" id="Pp3c10_20800V3.2">
    <property type="protein sequence ID" value="PAC:32901688.CDS.1"/>
    <property type="gene ID" value="Pp3c10_20800"/>
</dbReference>
<gene>
    <name evidence="2" type="ORF">PHYPA_014180</name>
</gene>
<dbReference type="InParanoid" id="A0A2K1JZW5"/>
<evidence type="ECO:0000313" key="2">
    <source>
        <dbReference type="EMBL" id="PNR47060.1"/>
    </source>
</evidence>
<organism evidence="2">
    <name type="scientific">Physcomitrium patens</name>
    <name type="common">Spreading-leaved earth moss</name>
    <name type="synonym">Physcomitrella patens</name>
    <dbReference type="NCBI Taxonomy" id="3218"/>
    <lineage>
        <taxon>Eukaryota</taxon>
        <taxon>Viridiplantae</taxon>
        <taxon>Streptophyta</taxon>
        <taxon>Embryophyta</taxon>
        <taxon>Bryophyta</taxon>
        <taxon>Bryophytina</taxon>
        <taxon>Bryopsida</taxon>
        <taxon>Funariidae</taxon>
        <taxon>Funariales</taxon>
        <taxon>Funariaceae</taxon>
        <taxon>Physcomitrium</taxon>
    </lineage>
</organism>
<accession>A0A2K1JZW5</accession>
<dbReference type="EMBL" id="ABEU02000010">
    <property type="protein sequence ID" value="PNR47060.1"/>
    <property type="molecule type" value="Genomic_DNA"/>
</dbReference>
<proteinExistence type="predicted"/>
<name>A0A2K1JZW5_PHYPA</name>
<reference evidence="2 4" key="2">
    <citation type="journal article" date="2018" name="Plant J.">
        <title>The Physcomitrella patens chromosome-scale assembly reveals moss genome structure and evolution.</title>
        <authorList>
            <person name="Lang D."/>
            <person name="Ullrich K.K."/>
            <person name="Murat F."/>
            <person name="Fuchs J."/>
            <person name="Jenkins J."/>
            <person name="Haas F.B."/>
            <person name="Piednoel M."/>
            <person name="Gundlach H."/>
            <person name="Van Bel M."/>
            <person name="Meyberg R."/>
            <person name="Vives C."/>
            <person name="Morata J."/>
            <person name="Symeonidi A."/>
            <person name="Hiss M."/>
            <person name="Muchero W."/>
            <person name="Kamisugi Y."/>
            <person name="Saleh O."/>
            <person name="Blanc G."/>
            <person name="Decker E.L."/>
            <person name="van Gessel N."/>
            <person name="Grimwood J."/>
            <person name="Hayes R.D."/>
            <person name="Graham S.W."/>
            <person name="Gunter L.E."/>
            <person name="McDaniel S.F."/>
            <person name="Hoernstein S.N.W."/>
            <person name="Larsson A."/>
            <person name="Li F.W."/>
            <person name="Perroud P.F."/>
            <person name="Phillips J."/>
            <person name="Ranjan P."/>
            <person name="Rokshar D.S."/>
            <person name="Rothfels C.J."/>
            <person name="Schneider L."/>
            <person name="Shu S."/>
            <person name="Stevenson D.W."/>
            <person name="Thummler F."/>
            <person name="Tillich M."/>
            <person name="Villarreal Aguilar J.C."/>
            <person name="Widiez T."/>
            <person name="Wong G.K."/>
            <person name="Wymore A."/>
            <person name="Zhang Y."/>
            <person name="Zimmer A.D."/>
            <person name="Quatrano R.S."/>
            <person name="Mayer K.F.X."/>
            <person name="Goodstein D."/>
            <person name="Casacuberta J.M."/>
            <person name="Vandepoele K."/>
            <person name="Reski R."/>
            <person name="Cuming A.C."/>
            <person name="Tuskan G.A."/>
            <person name="Maumus F."/>
            <person name="Salse J."/>
            <person name="Schmutz J."/>
            <person name="Rensing S.A."/>
        </authorList>
    </citation>
    <scope>NUCLEOTIDE SEQUENCE [LARGE SCALE GENOMIC DNA]</scope>
    <source>
        <strain evidence="3 4">cv. Gransden 2004</strain>
    </source>
</reference>
<dbReference type="Gramene" id="Pp3c10_20800V3.1">
    <property type="protein sequence ID" value="PAC:32901687.CDS.1"/>
    <property type="gene ID" value="Pp3c10_20800"/>
</dbReference>
<feature type="transmembrane region" description="Helical" evidence="1">
    <location>
        <begin position="30"/>
        <end position="52"/>
    </location>
</feature>
<protein>
    <submittedName>
        <fullName evidence="2 3">Uncharacterized protein</fullName>
    </submittedName>
</protein>
<evidence type="ECO:0000313" key="4">
    <source>
        <dbReference type="Proteomes" id="UP000006727"/>
    </source>
</evidence>
<keyword evidence="4" id="KW-1185">Reference proteome</keyword>
<dbReference type="Proteomes" id="UP000006727">
    <property type="component" value="Chromosome 10"/>
</dbReference>
<dbReference type="Gramene" id="Pp3c10_20800V3.2">
    <property type="protein sequence ID" value="PAC:32901688.CDS.1"/>
    <property type="gene ID" value="Pp3c10_20800"/>
</dbReference>